<gene>
    <name evidence="7" type="primary">LOC113396071</name>
</gene>
<evidence type="ECO:0000256" key="3">
    <source>
        <dbReference type="ARBA" id="ARBA00023128"/>
    </source>
</evidence>
<evidence type="ECO:0000256" key="4">
    <source>
        <dbReference type="ARBA" id="ARBA00023186"/>
    </source>
</evidence>
<comment type="similarity">
    <text evidence="2">Belongs to the CIA30 family.</text>
</comment>
<evidence type="ECO:0000256" key="2">
    <source>
        <dbReference type="ARBA" id="ARBA00007884"/>
    </source>
</evidence>
<proteinExistence type="inferred from homology"/>
<dbReference type="OMA" id="KRTGYAN"/>
<dbReference type="Proteomes" id="UP001652626">
    <property type="component" value="Chromosome 19"/>
</dbReference>
<protein>
    <submittedName>
        <fullName evidence="7">Complex I intermediate-associated protein 30, mitochondrial</fullName>
    </submittedName>
</protein>
<organism evidence="6 7">
    <name type="scientific">Vanessa tameamea</name>
    <name type="common">Kamehameha butterfly</name>
    <dbReference type="NCBI Taxonomy" id="334116"/>
    <lineage>
        <taxon>Eukaryota</taxon>
        <taxon>Metazoa</taxon>
        <taxon>Ecdysozoa</taxon>
        <taxon>Arthropoda</taxon>
        <taxon>Hexapoda</taxon>
        <taxon>Insecta</taxon>
        <taxon>Pterygota</taxon>
        <taxon>Neoptera</taxon>
        <taxon>Endopterygota</taxon>
        <taxon>Lepidoptera</taxon>
        <taxon>Glossata</taxon>
        <taxon>Ditrysia</taxon>
        <taxon>Papilionoidea</taxon>
        <taxon>Nymphalidae</taxon>
        <taxon>Nymphalinae</taxon>
        <taxon>Vanessa</taxon>
    </lineage>
</organism>
<dbReference type="CTD" id="100034914"/>
<dbReference type="PANTHER" id="PTHR13194:SF18">
    <property type="entry name" value="COMPLEX I INTERMEDIATE-ASSOCIATED PROTEIN 30, MITOCHONDRIAL"/>
    <property type="match status" value="1"/>
</dbReference>
<reference evidence="7" key="1">
    <citation type="submission" date="2025-08" db="UniProtKB">
        <authorList>
            <consortium name="RefSeq"/>
        </authorList>
    </citation>
    <scope>IDENTIFICATION</scope>
    <source>
        <tissue evidence="7">Whole body</tissue>
    </source>
</reference>
<keyword evidence="3" id="KW-0496">Mitochondrion</keyword>
<sequence>MALFKNLKLNTFQIYRSSSTLCQTFDTSLLKFPSGINRIPQRQLFWEKDRKAGYNSKEQPGKIQHIKDGFKELKSEFKLFTQEIKEFIAADPLLIARPGETDLIWCFNDPSIINNFVTTCDSDHNQGYSSCGFDPSPAGRALFHGYLDTRVPKDGQVKKAGYCSIRSKRIRKSFKRETTFNWNLYNTIVLKVRGDGRSYLLNISCEGYHDITWNDIYHYVLYTRGGPYWQIVKIPFSKFILGSKGRLQDKQTRVRLDRVTHFGISCGDKINGVFNLEIEYVGLEYDPTHNEEFAYEMYKTDRYIVGV</sequence>
<evidence type="ECO:0000256" key="1">
    <source>
        <dbReference type="ARBA" id="ARBA00004173"/>
    </source>
</evidence>
<dbReference type="RefSeq" id="XP_026489633.1">
    <property type="nucleotide sequence ID" value="XM_026633848.2"/>
</dbReference>
<name>A0A8B8HXQ6_VANTA</name>
<dbReference type="Pfam" id="PF08547">
    <property type="entry name" value="CIA30"/>
    <property type="match status" value="1"/>
</dbReference>
<dbReference type="GO" id="GO:0032981">
    <property type="term" value="P:mitochondrial respiratory chain complex I assembly"/>
    <property type="evidence" value="ECO:0007669"/>
    <property type="project" value="TreeGrafter"/>
</dbReference>
<dbReference type="GeneID" id="113396071"/>
<dbReference type="AlphaFoldDB" id="A0A8B8HXQ6"/>
<accession>A0A8B8HXQ6</accession>
<dbReference type="SUPFAM" id="SSF49785">
    <property type="entry name" value="Galactose-binding domain-like"/>
    <property type="match status" value="1"/>
</dbReference>
<dbReference type="GO" id="GO:0051082">
    <property type="term" value="F:unfolded protein binding"/>
    <property type="evidence" value="ECO:0007669"/>
    <property type="project" value="TreeGrafter"/>
</dbReference>
<dbReference type="PANTHER" id="PTHR13194">
    <property type="entry name" value="COMPLEX I INTERMEDIATE-ASSOCIATED PROTEIN 30"/>
    <property type="match status" value="1"/>
</dbReference>
<dbReference type="OrthoDB" id="42561at2759"/>
<dbReference type="GO" id="GO:0005739">
    <property type="term" value="C:mitochondrion"/>
    <property type="evidence" value="ECO:0007669"/>
    <property type="project" value="UniProtKB-SubCell"/>
</dbReference>
<evidence type="ECO:0000313" key="6">
    <source>
        <dbReference type="Proteomes" id="UP001652626"/>
    </source>
</evidence>
<comment type="subcellular location">
    <subcellularLocation>
        <location evidence="1">Mitochondrion</location>
    </subcellularLocation>
</comment>
<evidence type="ECO:0000259" key="5">
    <source>
        <dbReference type="Pfam" id="PF08547"/>
    </source>
</evidence>
<dbReference type="GO" id="GO:0006120">
    <property type="term" value="P:mitochondrial electron transport, NADH to ubiquinone"/>
    <property type="evidence" value="ECO:0007669"/>
    <property type="project" value="TreeGrafter"/>
</dbReference>
<dbReference type="InterPro" id="IPR008979">
    <property type="entry name" value="Galactose-bd-like_sf"/>
</dbReference>
<keyword evidence="6" id="KW-1185">Reference proteome</keyword>
<dbReference type="InterPro" id="IPR039131">
    <property type="entry name" value="NDUFAF1"/>
</dbReference>
<evidence type="ECO:0000313" key="7">
    <source>
        <dbReference type="RefSeq" id="XP_026489633.1"/>
    </source>
</evidence>
<feature type="domain" description="NADH:ubiquinone oxidoreductase intermediate-associated protein 30" evidence="5">
    <location>
        <begin position="106"/>
        <end position="278"/>
    </location>
</feature>
<dbReference type="InterPro" id="IPR013857">
    <property type="entry name" value="NADH-UbQ_OxRdtase-assoc_prot30"/>
</dbReference>
<keyword evidence="4" id="KW-0143">Chaperone</keyword>